<dbReference type="EMBL" id="GBXM01012136">
    <property type="protein sequence ID" value="JAH96441.1"/>
    <property type="molecule type" value="Transcribed_RNA"/>
</dbReference>
<accession>A0A0E9X1W9</accession>
<dbReference type="AlphaFoldDB" id="A0A0E9X1W9"/>
<protein>
    <submittedName>
        <fullName evidence="1">Uncharacterized protein</fullName>
    </submittedName>
</protein>
<proteinExistence type="predicted"/>
<evidence type="ECO:0000313" key="1">
    <source>
        <dbReference type="EMBL" id="JAH96441.1"/>
    </source>
</evidence>
<organism evidence="1">
    <name type="scientific">Anguilla anguilla</name>
    <name type="common">European freshwater eel</name>
    <name type="synonym">Muraena anguilla</name>
    <dbReference type="NCBI Taxonomy" id="7936"/>
    <lineage>
        <taxon>Eukaryota</taxon>
        <taxon>Metazoa</taxon>
        <taxon>Chordata</taxon>
        <taxon>Craniata</taxon>
        <taxon>Vertebrata</taxon>
        <taxon>Euteleostomi</taxon>
        <taxon>Actinopterygii</taxon>
        <taxon>Neopterygii</taxon>
        <taxon>Teleostei</taxon>
        <taxon>Anguilliformes</taxon>
        <taxon>Anguillidae</taxon>
        <taxon>Anguilla</taxon>
    </lineage>
</organism>
<reference evidence="1" key="1">
    <citation type="submission" date="2014-11" db="EMBL/GenBank/DDBJ databases">
        <authorList>
            <person name="Amaro Gonzalez C."/>
        </authorList>
    </citation>
    <scope>NUCLEOTIDE SEQUENCE</scope>
</reference>
<reference evidence="1" key="2">
    <citation type="journal article" date="2015" name="Fish Shellfish Immunol.">
        <title>Early steps in the European eel (Anguilla anguilla)-Vibrio vulnificus interaction in the gills: Role of the RtxA13 toxin.</title>
        <authorList>
            <person name="Callol A."/>
            <person name="Pajuelo D."/>
            <person name="Ebbesson L."/>
            <person name="Teles M."/>
            <person name="MacKenzie S."/>
            <person name="Amaro C."/>
        </authorList>
    </citation>
    <scope>NUCLEOTIDE SEQUENCE</scope>
</reference>
<sequence>MNTLLLTCFYSHLHIYMPLASLFTMASPVLKLRSSPDGETPVLLFYFYFSPDTSFLFDDCATTVCRGA</sequence>
<name>A0A0E9X1W9_ANGAN</name>